<evidence type="ECO:0000256" key="2">
    <source>
        <dbReference type="PROSITE-ProRule" id="PRU00169"/>
    </source>
</evidence>
<gene>
    <name evidence="4" type="ORF">SAMN05661099_2901</name>
</gene>
<dbReference type="Proteomes" id="UP000189981">
    <property type="component" value="Unassembled WGS sequence"/>
</dbReference>
<dbReference type="OrthoDB" id="795853at2"/>
<dbReference type="InterPro" id="IPR011006">
    <property type="entry name" value="CheY-like_superfamily"/>
</dbReference>
<keyword evidence="5" id="KW-1185">Reference proteome</keyword>
<reference evidence="5" key="1">
    <citation type="submission" date="2017-02" db="EMBL/GenBank/DDBJ databases">
        <authorList>
            <person name="Varghese N."/>
            <person name="Submissions S."/>
        </authorList>
    </citation>
    <scope>NUCLEOTIDE SEQUENCE [LARGE SCALE GENOMIC DNA]</scope>
    <source>
        <strain evidence="5">DSM 22385</strain>
    </source>
</reference>
<dbReference type="GO" id="GO:0000160">
    <property type="term" value="P:phosphorelay signal transduction system"/>
    <property type="evidence" value="ECO:0007669"/>
    <property type="project" value="InterPro"/>
</dbReference>
<proteinExistence type="predicted"/>
<protein>
    <submittedName>
        <fullName evidence="4">Response regulator receiver domain-containing protein</fullName>
    </submittedName>
</protein>
<feature type="modified residue" description="4-aspartylphosphate" evidence="2">
    <location>
        <position position="53"/>
    </location>
</feature>
<evidence type="ECO:0000259" key="3">
    <source>
        <dbReference type="PROSITE" id="PS50110"/>
    </source>
</evidence>
<dbReference type="InterPro" id="IPR001789">
    <property type="entry name" value="Sig_transdc_resp-reg_receiver"/>
</dbReference>
<dbReference type="InterPro" id="IPR050595">
    <property type="entry name" value="Bact_response_regulator"/>
</dbReference>
<dbReference type="STRING" id="572036.SAMN05661099_2901"/>
<dbReference type="Gene3D" id="3.40.50.2300">
    <property type="match status" value="1"/>
</dbReference>
<dbReference type="PROSITE" id="PS50110">
    <property type="entry name" value="RESPONSE_REGULATORY"/>
    <property type="match status" value="1"/>
</dbReference>
<accession>A0A1T5EDC5</accession>
<evidence type="ECO:0000313" key="4">
    <source>
        <dbReference type="EMBL" id="SKB81894.1"/>
    </source>
</evidence>
<organism evidence="4 5">
    <name type="scientific">Daejeonella lutea</name>
    <dbReference type="NCBI Taxonomy" id="572036"/>
    <lineage>
        <taxon>Bacteria</taxon>
        <taxon>Pseudomonadati</taxon>
        <taxon>Bacteroidota</taxon>
        <taxon>Sphingobacteriia</taxon>
        <taxon>Sphingobacteriales</taxon>
        <taxon>Sphingobacteriaceae</taxon>
        <taxon>Daejeonella</taxon>
    </lineage>
</organism>
<dbReference type="SUPFAM" id="SSF52172">
    <property type="entry name" value="CheY-like"/>
    <property type="match status" value="1"/>
</dbReference>
<dbReference type="PANTHER" id="PTHR44591">
    <property type="entry name" value="STRESS RESPONSE REGULATOR PROTEIN 1"/>
    <property type="match status" value="1"/>
</dbReference>
<evidence type="ECO:0000256" key="1">
    <source>
        <dbReference type="ARBA" id="ARBA00022553"/>
    </source>
</evidence>
<dbReference type="PANTHER" id="PTHR44591:SF3">
    <property type="entry name" value="RESPONSE REGULATORY DOMAIN-CONTAINING PROTEIN"/>
    <property type="match status" value="1"/>
</dbReference>
<name>A0A1T5EDC5_9SPHI</name>
<dbReference type="SMART" id="SM00448">
    <property type="entry name" value="REC"/>
    <property type="match status" value="1"/>
</dbReference>
<evidence type="ECO:0000313" key="5">
    <source>
        <dbReference type="Proteomes" id="UP000189981"/>
    </source>
</evidence>
<dbReference type="RefSeq" id="WP_079703417.1">
    <property type="nucleotide sequence ID" value="NZ_FUYR01000003.1"/>
</dbReference>
<dbReference type="Pfam" id="PF00072">
    <property type="entry name" value="Response_reg"/>
    <property type="match status" value="1"/>
</dbReference>
<keyword evidence="1 2" id="KW-0597">Phosphoprotein</keyword>
<sequence length="124" mass="13956">MQQRILVIDNDQDILEAVNAALTMENYSVETSPIVEDIFQMIHDKNPDLILIDYLLYGINGGELCHMIKSEPSTSHLPVIIFSGYPKVIQSLGTYDCDAFISKPFDLDDFMAVIKDCLAKSIKE</sequence>
<feature type="domain" description="Response regulatory" evidence="3">
    <location>
        <begin position="4"/>
        <end position="118"/>
    </location>
</feature>
<dbReference type="AlphaFoldDB" id="A0A1T5EDC5"/>
<dbReference type="EMBL" id="FUYR01000003">
    <property type="protein sequence ID" value="SKB81894.1"/>
    <property type="molecule type" value="Genomic_DNA"/>
</dbReference>